<gene>
    <name evidence="2" type="ORF">DEIGR_100626</name>
</gene>
<evidence type="ECO:0000259" key="1">
    <source>
        <dbReference type="Pfam" id="PF07561"/>
    </source>
</evidence>
<keyword evidence="3" id="KW-1185">Reference proteome</keyword>
<accession>A0A100HJM1</accession>
<evidence type="ECO:0000313" key="2">
    <source>
        <dbReference type="EMBL" id="GAQ20599.1"/>
    </source>
</evidence>
<dbReference type="InterPro" id="IPR011437">
    <property type="entry name" value="DUF1540"/>
</dbReference>
<sequence length="60" mass="6540">MDDDKSMVSRCDATTCRFNDDTNCTAGQVEISMSGQTAQCLTFSPADDMSDTQSVRADQH</sequence>
<reference evidence="3" key="1">
    <citation type="submission" date="2015-11" db="EMBL/GenBank/DDBJ databases">
        <title>Draft Genome Sequence of the Radioresistant Bacterium Deinococcus grandis, Isolated from Freshwater Fish in Japan.</title>
        <authorList>
            <person name="Satoh K."/>
            <person name="Onodera T."/>
            <person name="Omoso K."/>
            <person name="Takeda-Yano K."/>
            <person name="Katayama T."/>
            <person name="Oono Y."/>
            <person name="Narumi I."/>
        </authorList>
    </citation>
    <scope>NUCLEOTIDE SEQUENCE [LARGE SCALE GENOMIC DNA]</scope>
    <source>
        <strain evidence="3">ATCC 43672</strain>
    </source>
</reference>
<evidence type="ECO:0000313" key="3">
    <source>
        <dbReference type="Proteomes" id="UP000056209"/>
    </source>
</evidence>
<proteinExistence type="predicted"/>
<dbReference type="RefSeq" id="WP_058975174.1">
    <property type="nucleotide sequence ID" value="NZ_BCMS01000001.1"/>
</dbReference>
<dbReference type="OrthoDB" id="72291at2"/>
<name>A0A100HJM1_9DEIO</name>
<dbReference type="Proteomes" id="UP000056209">
    <property type="component" value="Unassembled WGS sequence"/>
</dbReference>
<dbReference type="EMBL" id="BCMS01000001">
    <property type="protein sequence ID" value="GAQ20599.1"/>
    <property type="molecule type" value="Genomic_DNA"/>
</dbReference>
<organism evidence="2 3">
    <name type="scientific">Deinococcus grandis</name>
    <dbReference type="NCBI Taxonomy" id="57498"/>
    <lineage>
        <taxon>Bacteria</taxon>
        <taxon>Thermotogati</taxon>
        <taxon>Deinococcota</taxon>
        <taxon>Deinococci</taxon>
        <taxon>Deinococcales</taxon>
        <taxon>Deinococcaceae</taxon>
        <taxon>Deinococcus</taxon>
    </lineage>
</organism>
<comment type="caution">
    <text evidence="2">The sequence shown here is derived from an EMBL/GenBank/DDBJ whole genome shotgun (WGS) entry which is preliminary data.</text>
</comment>
<dbReference type="AlphaFoldDB" id="A0A100HJM1"/>
<dbReference type="Pfam" id="PF07561">
    <property type="entry name" value="DUF1540"/>
    <property type="match status" value="1"/>
</dbReference>
<feature type="domain" description="DUF1540" evidence="1">
    <location>
        <begin position="10"/>
        <end position="43"/>
    </location>
</feature>
<protein>
    <recommendedName>
        <fullName evidence="1">DUF1540 domain-containing protein</fullName>
    </recommendedName>
</protein>